<keyword evidence="4" id="KW-0378">Hydrolase</keyword>
<dbReference type="SUPFAM" id="SSF75304">
    <property type="entry name" value="Amidase signature (AS) enzymes"/>
    <property type="match status" value="1"/>
</dbReference>
<evidence type="ECO:0000259" key="3">
    <source>
        <dbReference type="Pfam" id="PF01425"/>
    </source>
</evidence>
<dbReference type="InterPro" id="IPR036380">
    <property type="entry name" value="Isochorismatase-like_sf"/>
</dbReference>
<dbReference type="InterPro" id="IPR000120">
    <property type="entry name" value="Amidase"/>
</dbReference>
<gene>
    <name evidence="4" type="ORF">AB675_8155</name>
</gene>
<dbReference type="OrthoDB" id="167809at2759"/>
<proteinExistence type="inferred from homology"/>
<evidence type="ECO:0000313" key="5">
    <source>
        <dbReference type="Proteomes" id="UP000038010"/>
    </source>
</evidence>
<feature type="domain" description="Isochorismatase-like" evidence="2">
    <location>
        <begin position="23"/>
        <end position="212"/>
    </location>
</feature>
<dbReference type="Gene3D" id="3.40.50.850">
    <property type="entry name" value="Isochorismatase-like"/>
    <property type="match status" value="1"/>
</dbReference>
<dbReference type="CDD" id="cd00431">
    <property type="entry name" value="cysteine_hydrolases"/>
    <property type="match status" value="1"/>
</dbReference>
<dbReference type="Pfam" id="PF01425">
    <property type="entry name" value="Amidase"/>
    <property type="match status" value="1"/>
</dbReference>
<comment type="similarity">
    <text evidence="1">Belongs to the isochorismatase family.</text>
</comment>
<dbReference type="EMBL" id="LFJN01000010">
    <property type="protein sequence ID" value="KPI41159.1"/>
    <property type="molecule type" value="Genomic_DNA"/>
</dbReference>
<dbReference type="InterPro" id="IPR036928">
    <property type="entry name" value="AS_sf"/>
</dbReference>
<dbReference type="VEuPathDB" id="FungiDB:AB675_8155"/>
<dbReference type="InterPro" id="IPR000868">
    <property type="entry name" value="Isochorismatase-like_dom"/>
</dbReference>
<protein>
    <submittedName>
        <fullName evidence="4">Allophanate hydrolase</fullName>
    </submittedName>
</protein>
<comment type="caution">
    <text evidence="4">The sequence shown here is derived from an EMBL/GenBank/DDBJ whole genome shotgun (WGS) entry which is preliminary data.</text>
</comment>
<dbReference type="PANTHER" id="PTHR11895">
    <property type="entry name" value="TRANSAMIDASE"/>
    <property type="match status" value="1"/>
</dbReference>
<evidence type="ECO:0000256" key="1">
    <source>
        <dbReference type="ARBA" id="ARBA00006336"/>
    </source>
</evidence>
<dbReference type="AlphaFoldDB" id="A0A0N0NNA9"/>
<accession>A0A0N0NNA9</accession>
<dbReference type="GeneID" id="28740459"/>
<dbReference type="InterPro" id="IPR023631">
    <property type="entry name" value="Amidase_dom"/>
</dbReference>
<dbReference type="Pfam" id="PF00857">
    <property type="entry name" value="Isochorismatase"/>
    <property type="match status" value="1"/>
</dbReference>
<evidence type="ECO:0000313" key="4">
    <source>
        <dbReference type="EMBL" id="KPI41159.1"/>
    </source>
</evidence>
<dbReference type="Proteomes" id="UP000038010">
    <property type="component" value="Unassembled WGS sequence"/>
</dbReference>
<feature type="domain" description="Amidase" evidence="3">
    <location>
        <begin position="261"/>
        <end position="680"/>
    </location>
</feature>
<name>A0A0N0NNA9_9EURO</name>
<sequence>MEGQQLILSTARPYAFKYEPEHTALVIIDVQRDFVDPNGFGAIQCGNDEIFSSVRSIVPAIKSALGAARKLGLHVIHTREGHRPDLSDLAATKRDRQMKAPSGHHTIGIGDEGPMGRLLVQGEYGHDIIDELRPLPDEPVIDKPGKGSFWNTTLHRTLMARGITHLLICGVTTECCVTTTAREANDRGFECCILTDCTSGFNAVSVDVSLNMFCSYDGLFGFVAKSGEYANTLGRSLDMASLAPHIRSRKMPLGELYRKVMIAAAASDSRIWTFLRSRDDVLAEVTALERKYIDNELLPPLYGIPFAVKDNFDFKGLPTEAACVEYRYMPTENAKTIQLLIDAGAILIGKTSMDQLATGLNGCRCPSGDPVSVYGNGRYISGGSSSGSGVAVASNLVTFALGTDTAGSGRVPAAFNGIVGYKPTKGTLSARGIVPACASLDTASIFAHDISDARKVWYAADQYDCDDAYAKPQSTLPLVPSNYRPNPHFTFAIPPSSIIADSCTPEYRTAFASTVTKLRSMGGTLVQLTADQYAPFQTASDLLYSGTLVHERIASIGPDFIAQNLYKLHPATRALFSAVLERPTKPYEIYRDQHLQAQLTRQAASLFSPHEGKIDVLVTPTTTCHPTREEMDADPIGLNAKLGNFTHFGNVLDLCAVSLNAGWVEGSSGAGQMPFGASLVCASGLDGKMFDLARRLERCIAADSKA</sequence>
<keyword evidence="5" id="KW-1185">Reference proteome</keyword>
<dbReference type="SUPFAM" id="SSF52499">
    <property type="entry name" value="Isochorismatase-like hydrolases"/>
    <property type="match status" value="1"/>
</dbReference>
<dbReference type="GO" id="GO:0016787">
    <property type="term" value="F:hydrolase activity"/>
    <property type="evidence" value="ECO:0007669"/>
    <property type="project" value="UniProtKB-KW"/>
</dbReference>
<reference evidence="4 5" key="1">
    <citation type="submission" date="2015-06" db="EMBL/GenBank/DDBJ databases">
        <title>Draft genome of the ant-associated black yeast Phialophora attae CBS 131958.</title>
        <authorList>
            <person name="Moreno L.F."/>
            <person name="Stielow B.J."/>
            <person name="de Hoog S."/>
            <person name="Vicente V.A."/>
            <person name="Weiss V.A."/>
            <person name="de Vries M."/>
            <person name="Cruz L.M."/>
            <person name="Souza E.M."/>
        </authorList>
    </citation>
    <scope>NUCLEOTIDE SEQUENCE [LARGE SCALE GENOMIC DNA]</scope>
    <source>
        <strain evidence="4 5">CBS 131958</strain>
    </source>
</reference>
<dbReference type="Gene3D" id="3.90.1300.10">
    <property type="entry name" value="Amidase signature (AS) domain"/>
    <property type="match status" value="1"/>
</dbReference>
<dbReference type="PANTHER" id="PTHR11895:SF169">
    <property type="entry name" value="GLUTAMYL-TRNA(GLN) AMIDOTRANSFERASE"/>
    <property type="match status" value="1"/>
</dbReference>
<dbReference type="Gene3D" id="1.20.58.1700">
    <property type="match status" value="1"/>
</dbReference>
<dbReference type="STRING" id="1664694.A0A0N0NNA9"/>
<dbReference type="RefSeq" id="XP_018001122.1">
    <property type="nucleotide sequence ID" value="XM_018148580.1"/>
</dbReference>
<organism evidence="4 5">
    <name type="scientific">Cyphellophora attinorum</name>
    <dbReference type="NCBI Taxonomy" id="1664694"/>
    <lineage>
        <taxon>Eukaryota</taxon>
        <taxon>Fungi</taxon>
        <taxon>Dikarya</taxon>
        <taxon>Ascomycota</taxon>
        <taxon>Pezizomycotina</taxon>
        <taxon>Eurotiomycetes</taxon>
        <taxon>Chaetothyriomycetidae</taxon>
        <taxon>Chaetothyriales</taxon>
        <taxon>Cyphellophoraceae</taxon>
        <taxon>Cyphellophora</taxon>
    </lineage>
</organism>
<evidence type="ECO:0000259" key="2">
    <source>
        <dbReference type="Pfam" id="PF00857"/>
    </source>
</evidence>